<feature type="domain" description="FAD dependent oxidoreductase" evidence="10">
    <location>
        <begin position="3"/>
        <end position="298"/>
    </location>
</feature>
<dbReference type="EMBL" id="NKYE01000015">
    <property type="protein sequence ID" value="OZM71179.1"/>
    <property type="molecule type" value="Genomic_DNA"/>
</dbReference>
<dbReference type="InterPro" id="IPR023209">
    <property type="entry name" value="DAO"/>
</dbReference>
<dbReference type="AlphaFoldDB" id="A0A263CYY4"/>
<name>A0A263CYY4_9PSEU</name>
<accession>A0A263CYY4</accession>
<proteinExistence type="inferred from homology"/>
<dbReference type="GO" id="GO:0003884">
    <property type="term" value="F:D-amino-acid oxidase activity"/>
    <property type="evidence" value="ECO:0007669"/>
    <property type="project" value="UniProtKB-EC"/>
</dbReference>
<feature type="binding site" evidence="9">
    <location>
        <position position="283"/>
    </location>
    <ligand>
        <name>D-serine</name>
        <dbReference type="ChEBI" id="CHEBI:35247"/>
    </ligand>
</feature>
<dbReference type="Gene3D" id="3.40.50.720">
    <property type="entry name" value="NAD(P)-binding Rossmann-like Domain"/>
    <property type="match status" value="1"/>
</dbReference>
<sequence>MRIGIAGGGVIGLSCAVRLGEAGHDVVLVSALPVELTTSMVAGGLVYPRHAEPARRCADWTAASVAEFTRLAGAEGTGVRALPGRLLRRAERPVPGWADAVGGIARTELGSPWVDALAFRPPLVDTAVYLPWLRARAAAAGVRFETRTVPGLDAVRADAELVVNAAGLGAGPLAGDTRVTPARGQVVHIADPGLTEWVVDEDAFSYVLPHGSYAVCGGTEESGSADATVDEATTADILRRCAELVPAVADAEVLRARVGLRPARPAVRLERVHDVIHCYGHGGSGITLSWGCADEVATLAG</sequence>
<dbReference type="PIRSF" id="PIRSF000189">
    <property type="entry name" value="D-aa_oxidase"/>
    <property type="match status" value="1"/>
</dbReference>
<comment type="catalytic activity">
    <reaction evidence="8">
        <text>a D-alpha-amino acid + O2 + H2O = a 2-oxocarboxylate + H2O2 + NH4(+)</text>
        <dbReference type="Rhea" id="RHEA:21816"/>
        <dbReference type="ChEBI" id="CHEBI:15377"/>
        <dbReference type="ChEBI" id="CHEBI:15379"/>
        <dbReference type="ChEBI" id="CHEBI:16240"/>
        <dbReference type="ChEBI" id="CHEBI:28938"/>
        <dbReference type="ChEBI" id="CHEBI:35179"/>
        <dbReference type="ChEBI" id="CHEBI:59871"/>
        <dbReference type="EC" id="1.4.3.3"/>
    </reaction>
    <physiologicalReaction direction="left-to-right" evidence="8">
        <dbReference type="Rhea" id="RHEA:21817"/>
    </physiologicalReaction>
</comment>
<dbReference type="GO" id="GO:0071949">
    <property type="term" value="F:FAD binding"/>
    <property type="evidence" value="ECO:0007669"/>
    <property type="project" value="InterPro"/>
</dbReference>
<dbReference type="OrthoDB" id="246701at2"/>
<feature type="binding site" evidence="9">
    <location>
        <position position="261"/>
    </location>
    <ligand>
        <name>D-dopa</name>
        <dbReference type="ChEBI" id="CHEBI:149689"/>
    </ligand>
</feature>
<keyword evidence="4 9" id="KW-0274">FAD</keyword>
<dbReference type="GO" id="GO:0019478">
    <property type="term" value="P:D-amino acid catabolic process"/>
    <property type="evidence" value="ECO:0007669"/>
    <property type="project" value="TreeGrafter"/>
</dbReference>
<evidence type="ECO:0000256" key="9">
    <source>
        <dbReference type="PIRSR" id="PIRSR000189-1"/>
    </source>
</evidence>
<evidence type="ECO:0000256" key="5">
    <source>
        <dbReference type="ARBA" id="ARBA00023002"/>
    </source>
</evidence>
<feature type="binding site" evidence="9">
    <location>
        <position position="206"/>
    </location>
    <ligand>
        <name>D-dopa</name>
        <dbReference type="ChEBI" id="CHEBI:149689"/>
    </ligand>
</feature>
<dbReference type="EC" id="1.4.3.3" evidence="6"/>
<evidence type="ECO:0000256" key="8">
    <source>
        <dbReference type="ARBA" id="ARBA00049547"/>
    </source>
</evidence>
<dbReference type="InterPro" id="IPR006076">
    <property type="entry name" value="FAD-dep_OxRdtase"/>
</dbReference>
<feature type="binding site" evidence="9">
    <location>
        <position position="149"/>
    </location>
    <ligand>
        <name>FAD</name>
        <dbReference type="ChEBI" id="CHEBI:57692"/>
    </ligand>
</feature>
<protein>
    <recommendedName>
        <fullName evidence="7">D-amino-acid oxidase</fullName>
        <ecNumber evidence="6">1.4.3.3</ecNumber>
    </recommendedName>
</protein>
<gene>
    <name evidence="11" type="ORF">CFN78_21635</name>
</gene>
<comment type="similarity">
    <text evidence="2">Belongs to the DAMOX/DASOX family.</text>
</comment>
<dbReference type="PROSITE" id="PS51257">
    <property type="entry name" value="PROKAR_LIPOPROTEIN"/>
    <property type="match status" value="1"/>
</dbReference>
<dbReference type="SUPFAM" id="SSF54373">
    <property type="entry name" value="FAD-linked reductases, C-terminal domain"/>
    <property type="match status" value="1"/>
</dbReference>
<evidence type="ECO:0000256" key="4">
    <source>
        <dbReference type="ARBA" id="ARBA00022827"/>
    </source>
</evidence>
<evidence type="ECO:0000313" key="12">
    <source>
        <dbReference type="Proteomes" id="UP000242444"/>
    </source>
</evidence>
<evidence type="ECO:0000313" key="11">
    <source>
        <dbReference type="EMBL" id="OZM71179.1"/>
    </source>
</evidence>
<evidence type="ECO:0000256" key="1">
    <source>
        <dbReference type="ARBA" id="ARBA00001974"/>
    </source>
</evidence>
<reference evidence="11 12" key="1">
    <citation type="submission" date="2017-07" db="EMBL/GenBank/DDBJ databases">
        <title>Amycolatopsis antarcticus sp. nov., isolated from the surface of an Antarcticus brown macroalga.</title>
        <authorList>
            <person name="Wang J."/>
            <person name="Leiva S."/>
            <person name="Huang J."/>
            <person name="Huang Y."/>
        </authorList>
    </citation>
    <scope>NUCLEOTIDE SEQUENCE [LARGE SCALE GENOMIC DNA]</scope>
    <source>
        <strain evidence="11 12">AU-G6</strain>
    </source>
</reference>
<dbReference type="PANTHER" id="PTHR11530">
    <property type="entry name" value="D-AMINO ACID OXIDASE"/>
    <property type="match status" value="1"/>
</dbReference>
<evidence type="ECO:0000256" key="3">
    <source>
        <dbReference type="ARBA" id="ARBA00022630"/>
    </source>
</evidence>
<comment type="cofactor">
    <cofactor evidence="1 9">
        <name>FAD</name>
        <dbReference type="ChEBI" id="CHEBI:57692"/>
    </cofactor>
</comment>
<feature type="binding site" evidence="9">
    <location>
        <begin position="282"/>
        <end position="287"/>
    </location>
    <ligand>
        <name>FAD</name>
        <dbReference type="ChEBI" id="CHEBI:57692"/>
    </ligand>
</feature>
<dbReference type="Gene3D" id="3.30.9.10">
    <property type="entry name" value="D-Amino Acid Oxidase, subunit A, domain 2"/>
    <property type="match status" value="1"/>
</dbReference>
<dbReference type="SUPFAM" id="SSF51971">
    <property type="entry name" value="Nucleotide-binding domain"/>
    <property type="match status" value="1"/>
</dbReference>
<dbReference type="PANTHER" id="PTHR11530:SF11">
    <property type="entry name" value="D-ASPARTATE OXIDASE"/>
    <property type="match status" value="1"/>
</dbReference>
<evidence type="ECO:0000256" key="2">
    <source>
        <dbReference type="ARBA" id="ARBA00006730"/>
    </source>
</evidence>
<keyword evidence="5" id="KW-0560">Oxidoreductase</keyword>
<evidence type="ECO:0000256" key="7">
    <source>
        <dbReference type="ARBA" id="ARBA00039751"/>
    </source>
</evidence>
<dbReference type="Pfam" id="PF01266">
    <property type="entry name" value="DAO"/>
    <property type="match status" value="1"/>
</dbReference>
<keyword evidence="3" id="KW-0285">Flavoprotein</keyword>
<organism evidence="11 12">
    <name type="scientific">Amycolatopsis antarctica</name>
    <dbReference type="NCBI Taxonomy" id="1854586"/>
    <lineage>
        <taxon>Bacteria</taxon>
        <taxon>Bacillati</taxon>
        <taxon>Actinomycetota</taxon>
        <taxon>Actinomycetes</taxon>
        <taxon>Pseudonocardiales</taxon>
        <taxon>Pseudonocardiaceae</taxon>
        <taxon>Amycolatopsis</taxon>
    </lineage>
</organism>
<dbReference type="GO" id="GO:0005737">
    <property type="term" value="C:cytoplasm"/>
    <property type="evidence" value="ECO:0007669"/>
    <property type="project" value="TreeGrafter"/>
</dbReference>
<feature type="binding site" evidence="9">
    <location>
        <begin position="38"/>
        <end position="39"/>
    </location>
    <ligand>
        <name>FAD</name>
        <dbReference type="ChEBI" id="CHEBI:57692"/>
    </ligand>
</feature>
<dbReference type="Proteomes" id="UP000242444">
    <property type="component" value="Unassembled WGS sequence"/>
</dbReference>
<keyword evidence="12" id="KW-1185">Reference proteome</keyword>
<comment type="caution">
    <text evidence="11">The sequence shown here is derived from an EMBL/GenBank/DDBJ whole genome shotgun (WGS) entry which is preliminary data.</text>
</comment>
<evidence type="ECO:0000259" key="10">
    <source>
        <dbReference type="Pfam" id="PF01266"/>
    </source>
</evidence>
<dbReference type="InParanoid" id="A0A263CYY4"/>
<dbReference type="RefSeq" id="WP_094864800.1">
    <property type="nucleotide sequence ID" value="NZ_NKYE01000015.1"/>
</dbReference>
<evidence type="ECO:0000256" key="6">
    <source>
        <dbReference type="ARBA" id="ARBA00039101"/>
    </source>
</evidence>